<accession>A0A1I8AM43</accession>
<name>A0A1I8AM43_9BILA</name>
<dbReference type="AlphaFoldDB" id="A0A1I8AM43"/>
<protein>
    <submittedName>
        <fullName evidence="4">Phlebovirus_G2 domain-containing protein</fullName>
    </submittedName>
</protein>
<feature type="region of interest" description="Disordered" evidence="1">
    <location>
        <begin position="1"/>
        <end position="73"/>
    </location>
</feature>
<keyword evidence="3" id="KW-1185">Reference proteome</keyword>
<feature type="compositionally biased region" description="Basic and acidic residues" evidence="1">
    <location>
        <begin position="49"/>
        <end position="61"/>
    </location>
</feature>
<proteinExistence type="predicted"/>
<evidence type="ECO:0000313" key="4">
    <source>
        <dbReference type="WBParaSite" id="L893_g7136.t1"/>
    </source>
</evidence>
<dbReference type="Proteomes" id="UP000095287">
    <property type="component" value="Unplaced"/>
</dbReference>
<evidence type="ECO:0000256" key="1">
    <source>
        <dbReference type="SAM" id="MobiDB-lite"/>
    </source>
</evidence>
<evidence type="ECO:0000313" key="3">
    <source>
        <dbReference type="Proteomes" id="UP000095287"/>
    </source>
</evidence>
<organism evidence="3 4">
    <name type="scientific">Steinernema glaseri</name>
    <dbReference type="NCBI Taxonomy" id="37863"/>
    <lineage>
        <taxon>Eukaryota</taxon>
        <taxon>Metazoa</taxon>
        <taxon>Ecdysozoa</taxon>
        <taxon>Nematoda</taxon>
        <taxon>Chromadorea</taxon>
        <taxon>Rhabditida</taxon>
        <taxon>Tylenchina</taxon>
        <taxon>Panagrolaimomorpha</taxon>
        <taxon>Strongyloidoidea</taxon>
        <taxon>Steinernematidae</taxon>
        <taxon>Steinernema</taxon>
    </lineage>
</organism>
<evidence type="ECO:0000259" key="2">
    <source>
        <dbReference type="Pfam" id="PF07245"/>
    </source>
</evidence>
<reference evidence="4" key="1">
    <citation type="submission" date="2016-11" db="UniProtKB">
        <authorList>
            <consortium name="WormBaseParasite"/>
        </authorList>
    </citation>
    <scope>IDENTIFICATION</scope>
</reference>
<dbReference type="Pfam" id="PF07245">
    <property type="entry name" value="Phlebovirus_G2"/>
    <property type="match status" value="1"/>
</dbReference>
<feature type="domain" description="Phlebovirus glycoprotein G2 fusion" evidence="2">
    <location>
        <begin position="134"/>
        <end position="193"/>
    </location>
</feature>
<dbReference type="InterPro" id="IPR009878">
    <property type="entry name" value="Phlebovirus_G2_fusion"/>
</dbReference>
<dbReference type="WBParaSite" id="L893_g7136.t1">
    <property type="protein sequence ID" value="L893_g7136.t1"/>
    <property type="gene ID" value="L893_g7136"/>
</dbReference>
<feature type="compositionally biased region" description="Basic residues" evidence="1">
    <location>
        <begin position="26"/>
        <end position="48"/>
    </location>
</feature>
<sequence length="213" mass="24865">MEVVRNSQGHIREARVRLPKGTTLLRPKKSSTKTTTRKKLPRRQRIPRKNPETTRDPEKNARTPRQQSQSHLQSLYSIHQGRKPDGTYVHVHVNYADSSEDDDTSKTSNKAVYHFHYSTTPRMWRNLLLVILICGQLISATDHHELTKKKAIETLYRRIYDCTESCSGPGCDCFYWSSGCLFYRIYYEPMDRTLKDFVVTHSKYSKPAKRVCN</sequence>